<comment type="subcellular location">
    <subcellularLocation>
        <location evidence="1">Cell inner membrane</location>
        <topology evidence="1">Multi-pass membrane protein</topology>
    </subcellularLocation>
</comment>
<dbReference type="PANTHER" id="PTHR30574">
    <property type="entry name" value="INNER MEMBRANE PROTEIN YEDE"/>
    <property type="match status" value="1"/>
</dbReference>
<protein>
    <submittedName>
        <fullName evidence="9">Inner membrane protein</fullName>
    </submittedName>
</protein>
<feature type="transmembrane region" description="Helical" evidence="8">
    <location>
        <begin position="120"/>
        <end position="141"/>
    </location>
</feature>
<dbReference type="PANTHER" id="PTHR30574:SF1">
    <property type="entry name" value="SULPHUR TRANSPORT DOMAIN-CONTAINING PROTEIN"/>
    <property type="match status" value="1"/>
</dbReference>
<feature type="transmembrane region" description="Helical" evidence="8">
    <location>
        <begin position="259"/>
        <end position="279"/>
    </location>
</feature>
<feature type="transmembrane region" description="Helical" evidence="8">
    <location>
        <begin position="285"/>
        <end position="309"/>
    </location>
</feature>
<dbReference type="STRING" id="478820.A0A196S8N3"/>
<organism evidence="9 10">
    <name type="scientific">Blastocystis sp. subtype 1 (strain ATCC 50177 / NandII)</name>
    <dbReference type="NCBI Taxonomy" id="478820"/>
    <lineage>
        <taxon>Eukaryota</taxon>
        <taxon>Sar</taxon>
        <taxon>Stramenopiles</taxon>
        <taxon>Bigyra</taxon>
        <taxon>Opalozoa</taxon>
        <taxon>Opalinata</taxon>
        <taxon>Blastocystidae</taxon>
        <taxon>Blastocystis</taxon>
    </lineage>
</organism>
<evidence type="ECO:0000256" key="3">
    <source>
        <dbReference type="ARBA" id="ARBA00022475"/>
    </source>
</evidence>
<feature type="transmembrane region" description="Helical" evidence="8">
    <location>
        <begin position="12"/>
        <end position="31"/>
    </location>
</feature>
<keyword evidence="7 8" id="KW-0472">Membrane</keyword>
<evidence type="ECO:0000256" key="4">
    <source>
        <dbReference type="ARBA" id="ARBA00022519"/>
    </source>
</evidence>
<evidence type="ECO:0000256" key="5">
    <source>
        <dbReference type="ARBA" id="ARBA00022692"/>
    </source>
</evidence>
<feature type="transmembrane region" description="Helical" evidence="8">
    <location>
        <begin position="51"/>
        <end position="69"/>
    </location>
</feature>
<reference evidence="9 10" key="1">
    <citation type="submission" date="2016-05" db="EMBL/GenBank/DDBJ databases">
        <title>Nuclear genome of Blastocystis sp. subtype 1 NandII.</title>
        <authorList>
            <person name="Gentekaki E."/>
            <person name="Curtis B."/>
            <person name="Stairs C."/>
            <person name="Eme L."/>
            <person name="Herman E."/>
            <person name="Klimes V."/>
            <person name="Arias M.C."/>
            <person name="Elias M."/>
            <person name="Hilliou F."/>
            <person name="Klute M."/>
            <person name="Malik S.-B."/>
            <person name="Pightling A."/>
            <person name="Rachubinski R."/>
            <person name="Salas D."/>
            <person name="Schlacht A."/>
            <person name="Suga H."/>
            <person name="Archibald J."/>
            <person name="Ball S.G."/>
            <person name="Clark G."/>
            <person name="Dacks J."/>
            <person name="Van Der Giezen M."/>
            <person name="Tsaousis A."/>
            <person name="Roger A."/>
        </authorList>
    </citation>
    <scope>NUCLEOTIDE SEQUENCE [LARGE SCALE GENOMIC DNA]</scope>
    <source>
        <strain evidence="10">ATCC 50177 / NandII</strain>
    </source>
</reference>
<evidence type="ECO:0000313" key="9">
    <source>
        <dbReference type="EMBL" id="OAO12349.1"/>
    </source>
</evidence>
<feature type="transmembrane region" description="Helical" evidence="8">
    <location>
        <begin position="167"/>
        <end position="188"/>
    </location>
</feature>
<sequence length="353" mass="37834">MPLISPNSPKGYIVCLISGLVFGFAMNKARVLEPMIIRDQMTMSRFVMLKLFLTASGTSALAFALLYMMKRTRENVISAQNNVASLMTRGFLPFIIGGLLLGSGLDLAGTCPGMIYLGSVIQHSLFTFFGCLVGTYLYALLKPWIEKLSSKNCSFPQTLVKATGIRYPVLAVLYAVAMYSVVFVVERIRPWRQDVSFTGEVSLDSYAWPPYLSGAIVGLLQLPLNGLLGKMIGTSASYMAICGNVHPVGDEMKESRTNLWQVFLGSGAILGSFLASFVFSDVDKVQTLAVQGAAPLTAFIGGVLLLLGAKMMHGCTSGHGLSGMALLAIPSMVATCCIFIGGIVTGVLLNHLL</sequence>
<keyword evidence="6 8" id="KW-1133">Transmembrane helix</keyword>
<dbReference type="Proteomes" id="UP000078348">
    <property type="component" value="Unassembled WGS sequence"/>
</dbReference>
<keyword evidence="10" id="KW-1185">Reference proteome</keyword>
<dbReference type="EMBL" id="LXWW01000549">
    <property type="protein sequence ID" value="OAO12349.1"/>
    <property type="molecule type" value="Genomic_DNA"/>
</dbReference>
<feature type="transmembrane region" description="Helical" evidence="8">
    <location>
        <begin position="90"/>
        <end position="108"/>
    </location>
</feature>
<evidence type="ECO:0000256" key="1">
    <source>
        <dbReference type="ARBA" id="ARBA00004429"/>
    </source>
</evidence>
<evidence type="ECO:0000256" key="6">
    <source>
        <dbReference type="ARBA" id="ARBA00022989"/>
    </source>
</evidence>
<keyword evidence="5 8" id="KW-0812">Transmembrane</keyword>
<feature type="transmembrane region" description="Helical" evidence="8">
    <location>
        <begin position="208"/>
        <end position="228"/>
    </location>
</feature>
<dbReference type="InterPro" id="IPR007272">
    <property type="entry name" value="Sulf_transp_TsuA/YedE"/>
</dbReference>
<evidence type="ECO:0000256" key="8">
    <source>
        <dbReference type="SAM" id="Phobius"/>
    </source>
</evidence>
<evidence type="ECO:0000256" key="2">
    <source>
        <dbReference type="ARBA" id="ARBA00022448"/>
    </source>
</evidence>
<name>A0A196S8N3_BLAHN</name>
<keyword evidence="4" id="KW-0997">Cell inner membrane</keyword>
<keyword evidence="3" id="KW-1003">Cell membrane</keyword>
<gene>
    <name evidence="9" type="ORF">AV274_5972</name>
</gene>
<accession>A0A196S8N3</accession>
<dbReference type="Pfam" id="PF04143">
    <property type="entry name" value="Sulf_transp"/>
    <property type="match status" value="1"/>
</dbReference>
<dbReference type="AlphaFoldDB" id="A0A196S8N3"/>
<evidence type="ECO:0000256" key="7">
    <source>
        <dbReference type="ARBA" id="ARBA00023136"/>
    </source>
</evidence>
<feature type="transmembrane region" description="Helical" evidence="8">
    <location>
        <begin position="321"/>
        <end position="349"/>
    </location>
</feature>
<dbReference type="OrthoDB" id="10254418at2759"/>
<dbReference type="GO" id="GO:0005886">
    <property type="term" value="C:plasma membrane"/>
    <property type="evidence" value="ECO:0007669"/>
    <property type="project" value="UniProtKB-SubCell"/>
</dbReference>
<comment type="caution">
    <text evidence="9">The sequence shown here is derived from an EMBL/GenBank/DDBJ whole genome shotgun (WGS) entry which is preliminary data.</text>
</comment>
<keyword evidence="2" id="KW-0813">Transport</keyword>
<proteinExistence type="predicted"/>
<evidence type="ECO:0000313" key="10">
    <source>
        <dbReference type="Proteomes" id="UP000078348"/>
    </source>
</evidence>